<dbReference type="SUPFAM" id="SSF52540">
    <property type="entry name" value="P-loop containing nucleoside triphosphate hydrolases"/>
    <property type="match status" value="1"/>
</dbReference>
<evidence type="ECO:0008006" key="4">
    <source>
        <dbReference type="Google" id="ProtNLM"/>
    </source>
</evidence>
<dbReference type="InterPro" id="IPR027417">
    <property type="entry name" value="P-loop_NTPase"/>
</dbReference>
<dbReference type="InParanoid" id="A9VCZ5"/>
<dbReference type="KEGG" id="mbr:MONBRDRAFT_12674"/>
<dbReference type="Gene3D" id="3.40.50.300">
    <property type="entry name" value="P-loop containing nucleotide triphosphate hydrolases"/>
    <property type="match status" value="1"/>
</dbReference>
<dbReference type="GeneID" id="5895896"/>
<dbReference type="Proteomes" id="UP000001357">
    <property type="component" value="Unassembled WGS sequence"/>
</dbReference>
<dbReference type="RefSeq" id="XP_001750615.1">
    <property type="nucleotide sequence ID" value="XM_001750563.1"/>
</dbReference>
<feature type="region of interest" description="Disordered" evidence="1">
    <location>
        <begin position="1"/>
        <end position="22"/>
    </location>
</feature>
<organism evidence="2 3">
    <name type="scientific">Monosiga brevicollis</name>
    <name type="common">Choanoflagellate</name>
    <dbReference type="NCBI Taxonomy" id="81824"/>
    <lineage>
        <taxon>Eukaryota</taxon>
        <taxon>Choanoflagellata</taxon>
        <taxon>Craspedida</taxon>
        <taxon>Salpingoecidae</taxon>
        <taxon>Monosiga</taxon>
    </lineage>
</organism>
<evidence type="ECO:0000256" key="1">
    <source>
        <dbReference type="SAM" id="MobiDB-lite"/>
    </source>
</evidence>
<accession>A9VCZ5</accession>
<evidence type="ECO:0000313" key="2">
    <source>
        <dbReference type="EMBL" id="EDQ84588.1"/>
    </source>
</evidence>
<gene>
    <name evidence="2" type="ORF">MONBRDRAFT_12674</name>
</gene>
<protein>
    <recommendedName>
        <fullName evidence="4">Adenylate kinase</fullName>
    </recommendedName>
</protein>
<reference evidence="2 3" key="1">
    <citation type="journal article" date="2008" name="Nature">
        <title>The genome of the choanoflagellate Monosiga brevicollis and the origin of metazoans.</title>
        <authorList>
            <consortium name="JGI Sequencing"/>
            <person name="King N."/>
            <person name="Westbrook M.J."/>
            <person name="Young S.L."/>
            <person name="Kuo A."/>
            <person name="Abedin M."/>
            <person name="Chapman J."/>
            <person name="Fairclough S."/>
            <person name="Hellsten U."/>
            <person name="Isogai Y."/>
            <person name="Letunic I."/>
            <person name="Marr M."/>
            <person name="Pincus D."/>
            <person name="Putnam N."/>
            <person name="Rokas A."/>
            <person name="Wright K.J."/>
            <person name="Zuzow R."/>
            <person name="Dirks W."/>
            <person name="Good M."/>
            <person name="Goodstein D."/>
            <person name="Lemons D."/>
            <person name="Li W."/>
            <person name="Lyons J.B."/>
            <person name="Morris A."/>
            <person name="Nichols S."/>
            <person name="Richter D.J."/>
            <person name="Salamov A."/>
            <person name="Bork P."/>
            <person name="Lim W.A."/>
            <person name="Manning G."/>
            <person name="Miller W.T."/>
            <person name="McGinnis W."/>
            <person name="Shapiro H."/>
            <person name="Tjian R."/>
            <person name="Grigoriev I.V."/>
            <person name="Rokhsar D."/>
        </authorList>
    </citation>
    <scope>NUCLEOTIDE SEQUENCE [LARGE SCALE GENOMIC DNA]</scope>
    <source>
        <strain evidence="3">MX1 / ATCC 50154</strain>
    </source>
</reference>
<dbReference type="AlphaFoldDB" id="A9VCZ5"/>
<sequence>MGCQASLPRPPPPLLYGGQDHMPRHRSHLSAISTRRAPVSCGALVRTCNLSGSAPNIICLLGGPGSHKGQLAAHLAAAFDATIINVQSLVLAHLGKQTGLSTSQLLAALRDTKAAIDFDLVRRLAVVISHTPPNSAPQPVLANS</sequence>
<evidence type="ECO:0000313" key="3">
    <source>
        <dbReference type="Proteomes" id="UP000001357"/>
    </source>
</evidence>
<proteinExistence type="predicted"/>
<keyword evidence="3" id="KW-1185">Reference proteome</keyword>
<dbReference type="EMBL" id="CH991584">
    <property type="protein sequence ID" value="EDQ84588.1"/>
    <property type="molecule type" value="Genomic_DNA"/>
</dbReference>
<name>A9VCZ5_MONBE</name>